<dbReference type="InterPro" id="IPR001138">
    <property type="entry name" value="Zn2Cys6_DnaBD"/>
</dbReference>
<keyword evidence="4" id="KW-0238">DNA-binding</keyword>
<protein>
    <recommendedName>
        <fullName evidence="7">Zn(2)-C6 fungal-type domain-containing protein</fullName>
    </recommendedName>
</protein>
<organism evidence="8 9">
    <name type="scientific">Aspergillus carbonarius (strain ITEM 5010)</name>
    <dbReference type="NCBI Taxonomy" id="602072"/>
    <lineage>
        <taxon>Eukaryota</taxon>
        <taxon>Fungi</taxon>
        <taxon>Dikarya</taxon>
        <taxon>Ascomycota</taxon>
        <taxon>Pezizomycotina</taxon>
        <taxon>Eurotiomycetes</taxon>
        <taxon>Eurotiomycetidae</taxon>
        <taxon>Eurotiales</taxon>
        <taxon>Aspergillaceae</taxon>
        <taxon>Aspergillus</taxon>
        <taxon>Aspergillus subgen. Circumdati</taxon>
    </lineage>
</organism>
<dbReference type="InterPro" id="IPR021858">
    <property type="entry name" value="Fun_TF"/>
</dbReference>
<dbReference type="SMART" id="SM00066">
    <property type="entry name" value="GAL4"/>
    <property type="match status" value="1"/>
</dbReference>
<gene>
    <name evidence="8" type="ORF">ASPCADRAFT_131681</name>
</gene>
<dbReference type="GO" id="GO:0008270">
    <property type="term" value="F:zinc ion binding"/>
    <property type="evidence" value="ECO:0007669"/>
    <property type="project" value="InterPro"/>
</dbReference>
<evidence type="ECO:0000256" key="3">
    <source>
        <dbReference type="ARBA" id="ARBA00023015"/>
    </source>
</evidence>
<dbReference type="PANTHER" id="PTHR36206:SF12">
    <property type="entry name" value="ASPERCRYPTIN BIOSYNTHESIS CLUSTER-SPECIFIC TRANSCRIPTION REGULATOR ATNN-RELATED"/>
    <property type="match status" value="1"/>
</dbReference>
<evidence type="ECO:0000256" key="4">
    <source>
        <dbReference type="ARBA" id="ARBA00023125"/>
    </source>
</evidence>
<dbReference type="Proteomes" id="UP000188318">
    <property type="component" value="Unassembled WGS sequence"/>
</dbReference>
<dbReference type="SUPFAM" id="SSF57701">
    <property type="entry name" value="Zn2/Cys6 DNA-binding domain"/>
    <property type="match status" value="1"/>
</dbReference>
<keyword evidence="6" id="KW-0539">Nucleus</keyword>
<dbReference type="CDD" id="cd00067">
    <property type="entry name" value="GAL4"/>
    <property type="match status" value="1"/>
</dbReference>
<keyword evidence="2" id="KW-0862">Zinc</keyword>
<dbReference type="PROSITE" id="PS50048">
    <property type="entry name" value="ZN2_CY6_FUNGAL_2"/>
    <property type="match status" value="1"/>
</dbReference>
<dbReference type="GO" id="GO:0000981">
    <property type="term" value="F:DNA-binding transcription factor activity, RNA polymerase II-specific"/>
    <property type="evidence" value="ECO:0007669"/>
    <property type="project" value="InterPro"/>
</dbReference>
<evidence type="ECO:0000313" key="8">
    <source>
        <dbReference type="EMBL" id="OOF94115.1"/>
    </source>
</evidence>
<dbReference type="AlphaFoldDB" id="A0A1R3RHZ6"/>
<keyword evidence="3" id="KW-0805">Transcription regulation</keyword>
<evidence type="ECO:0000256" key="2">
    <source>
        <dbReference type="ARBA" id="ARBA00022833"/>
    </source>
</evidence>
<evidence type="ECO:0000313" key="9">
    <source>
        <dbReference type="Proteomes" id="UP000188318"/>
    </source>
</evidence>
<dbReference type="Pfam" id="PF00172">
    <property type="entry name" value="Zn_clus"/>
    <property type="match status" value="1"/>
</dbReference>
<keyword evidence="1" id="KW-0479">Metal-binding</keyword>
<dbReference type="OMA" id="IREACME"/>
<dbReference type="InterPro" id="IPR052360">
    <property type="entry name" value="Transcr_Regulatory_Proteins"/>
</dbReference>
<dbReference type="PROSITE" id="PS00463">
    <property type="entry name" value="ZN2_CY6_FUNGAL_1"/>
    <property type="match status" value="1"/>
</dbReference>
<dbReference type="GO" id="GO:0009893">
    <property type="term" value="P:positive regulation of metabolic process"/>
    <property type="evidence" value="ECO:0007669"/>
    <property type="project" value="UniProtKB-ARBA"/>
</dbReference>
<dbReference type="EMBL" id="KV907502">
    <property type="protein sequence ID" value="OOF94115.1"/>
    <property type="molecule type" value="Genomic_DNA"/>
</dbReference>
<keyword evidence="9" id="KW-1185">Reference proteome</keyword>
<dbReference type="STRING" id="602072.A0A1R3RHZ6"/>
<evidence type="ECO:0000256" key="1">
    <source>
        <dbReference type="ARBA" id="ARBA00022723"/>
    </source>
</evidence>
<feature type="domain" description="Zn(2)-C6 fungal-type" evidence="7">
    <location>
        <begin position="17"/>
        <end position="45"/>
    </location>
</feature>
<dbReference type="Gene3D" id="4.10.240.10">
    <property type="entry name" value="Zn(2)-C6 fungal-type DNA-binding domain"/>
    <property type="match status" value="1"/>
</dbReference>
<evidence type="ECO:0000256" key="6">
    <source>
        <dbReference type="ARBA" id="ARBA00023242"/>
    </source>
</evidence>
<dbReference type="GO" id="GO:0003677">
    <property type="term" value="F:DNA binding"/>
    <property type="evidence" value="ECO:0007669"/>
    <property type="project" value="UniProtKB-KW"/>
</dbReference>
<dbReference type="InterPro" id="IPR036864">
    <property type="entry name" value="Zn2-C6_fun-type_DNA-bd_sf"/>
</dbReference>
<dbReference type="Pfam" id="PF11951">
    <property type="entry name" value="Fungal_trans_2"/>
    <property type="match status" value="1"/>
</dbReference>
<dbReference type="VEuPathDB" id="FungiDB:ASPCADRAFT_131681"/>
<name>A0A1R3RHZ6_ASPC5</name>
<evidence type="ECO:0000259" key="7">
    <source>
        <dbReference type="PROSITE" id="PS50048"/>
    </source>
</evidence>
<dbReference type="PANTHER" id="PTHR36206">
    <property type="entry name" value="ASPERCRYPTIN BIOSYNTHESIS CLUSTER-SPECIFIC TRANSCRIPTION REGULATOR ATNN-RELATED"/>
    <property type="match status" value="1"/>
</dbReference>
<sequence length="554" mass="62391">MSERKRRRAFAPRARTGCRTCRIRHVRCDETPGTCYNCSSTGRKCDGYDTAHLPLATARARKSIVLQMPASIATNLRGMTSDERRGFAFFLTQTVPMITSCFNSDLWQRLVLQMTQADAAVGHAVVALSAMHQDAQVQQTTPHYSPLRRFALEQYNRSISMLYTRLPSNDPQLRGVVLMCCFVFVTLELLQGDYPAAMVHLQNGLNILGMDGQRTATVSAGDKGELEISTGGTERALEGAFRHLHVQAVHFAPPGTGVRFHLADKSEKSDGEQCFYSLPEAKEALDPILGDILYSFRVRCEFAVGDAASDFFTLSAERHGLLRRLEGHRMALDTLVAHREGGGSWSSRDLRCIDIMRVHHLSLGILLGTLLNLSEMTYDKYLAEFNQIADLAERVIKSLMAEHRRRDGLPKMVMDMGVIPGLFWTFLKCRDTSYRRRVLDILEAWPHREGPYESDLVRNVLCVQMEIECEGERIIRGADGQATTMIPECARIREACMELSPDRGDAFLAYRLSGDSQMQRRRIPLAEEQLRPHLDGCQGGKTQYLWLTSHQPFS</sequence>
<dbReference type="OrthoDB" id="3172332at2759"/>
<accession>A0A1R3RHZ6</accession>
<evidence type="ECO:0000256" key="5">
    <source>
        <dbReference type="ARBA" id="ARBA00023163"/>
    </source>
</evidence>
<proteinExistence type="predicted"/>
<reference evidence="9" key="1">
    <citation type="journal article" date="2017" name="Genome Biol.">
        <title>Comparative genomics reveals high biological diversity and specific adaptations in the industrially and medically important fungal genus Aspergillus.</title>
        <authorList>
            <person name="de Vries R.P."/>
            <person name="Riley R."/>
            <person name="Wiebenga A."/>
            <person name="Aguilar-Osorio G."/>
            <person name="Amillis S."/>
            <person name="Uchima C.A."/>
            <person name="Anderluh G."/>
            <person name="Asadollahi M."/>
            <person name="Askin M."/>
            <person name="Barry K."/>
            <person name="Battaglia E."/>
            <person name="Bayram O."/>
            <person name="Benocci T."/>
            <person name="Braus-Stromeyer S.A."/>
            <person name="Caldana C."/>
            <person name="Canovas D."/>
            <person name="Cerqueira G.C."/>
            <person name="Chen F."/>
            <person name="Chen W."/>
            <person name="Choi C."/>
            <person name="Clum A."/>
            <person name="Dos Santos R.A."/>
            <person name="Damasio A.R."/>
            <person name="Diallinas G."/>
            <person name="Emri T."/>
            <person name="Fekete E."/>
            <person name="Flipphi M."/>
            <person name="Freyberg S."/>
            <person name="Gallo A."/>
            <person name="Gournas C."/>
            <person name="Habgood R."/>
            <person name="Hainaut M."/>
            <person name="Harispe M.L."/>
            <person name="Henrissat B."/>
            <person name="Hilden K.S."/>
            <person name="Hope R."/>
            <person name="Hossain A."/>
            <person name="Karabika E."/>
            <person name="Karaffa L."/>
            <person name="Karanyi Z."/>
            <person name="Krasevec N."/>
            <person name="Kuo A."/>
            <person name="Kusch H."/>
            <person name="LaButti K."/>
            <person name="Lagendijk E.L."/>
            <person name="Lapidus A."/>
            <person name="Levasseur A."/>
            <person name="Lindquist E."/>
            <person name="Lipzen A."/>
            <person name="Logrieco A.F."/>
            <person name="MacCabe A."/>
            <person name="Maekelae M.R."/>
            <person name="Malavazi I."/>
            <person name="Melin P."/>
            <person name="Meyer V."/>
            <person name="Mielnichuk N."/>
            <person name="Miskei M."/>
            <person name="Molnar A.P."/>
            <person name="Mule G."/>
            <person name="Ngan C.Y."/>
            <person name="Orejas M."/>
            <person name="Orosz E."/>
            <person name="Ouedraogo J.P."/>
            <person name="Overkamp K.M."/>
            <person name="Park H.-S."/>
            <person name="Perrone G."/>
            <person name="Piumi F."/>
            <person name="Punt P.J."/>
            <person name="Ram A.F."/>
            <person name="Ramon A."/>
            <person name="Rauscher S."/>
            <person name="Record E."/>
            <person name="Riano-Pachon D.M."/>
            <person name="Robert V."/>
            <person name="Roehrig J."/>
            <person name="Ruller R."/>
            <person name="Salamov A."/>
            <person name="Salih N.S."/>
            <person name="Samson R.A."/>
            <person name="Sandor E."/>
            <person name="Sanguinetti M."/>
            <person name="Schuetze T."/>
            <person name="Sepcic K."/>
            <person name="Shelest E."/>
            <person name="Sherlock G."/>
            <person name="Sophianopoulou V."/>
            <person name="Squina F.M."/>
            <person name="Sun H."/>
            <person name="Susca A."/>
            <person name="Todd R.B."/>
            <person name="Tsang A."/>
            <person name="Unkles S.E."/>
            <person name="van de Wiele N."/>
            <person name="van Rossen-Uffink D."/>
            <person name="Oliveira J.V."/>
            <person name="Vesth T.C."/>
            <person name="Visser J."/>
            <person name="Yu J.-H."/>
            <person name="Zhou M."/>
            <person name="Andersen M.R."/>
            <person name="Archer D.B."/>
            <person name="Baker S.E."/>
            <person name="Benoit I."/>
            <person name="Brakhage A.A."/>
            <person name="Braus G.H."/>
            <person name="Fischer R."/>
            <person name="Frisvad J.C."/>
            <person name="Goldman G.H."/>
            <person name="Houbraken J."/>
            <person name="Oakley B."/>
            <person name="Pocsi I."/>
            <person name="Scazzocchio C."/>
            <person name="Seiboth B."/>
            <person name="vanKuyk P.A."/>
            <person name="Wortman J."/>
            <person name="Dyer P.S."/>
            <person name="Grigoriev I.V."/>
        </authorList>
    </citation>
    <scope>NUCLEOTIDE SEQUENCE [LARGE SCALE GENOMIC DNA]</scope>
    <source>
        <strain evidence="9">ITEM 5010</strain>
    </source>
</reference>
<keyword evidence="5" id="KW-0804">Transcription</keyword>